<dbReference type="Proteomes" id="UP001064632">
    <property type="component" value="Chromosome"/>
</dbReference>
<organism evidence="1 2">
    <name type="scientific">Tahibacter amnicola</name>
    <dbReference type="NCBI Taxonomy" id="2976241"/>
    <lineage>
        <taxon>Bacteria</taxon>
        <taxon>Pseudomonadati</taxon>
        <taxon>Pseudomonadota</taxon>
        <taxon>Gammaproteobacteria</taxon>
        <taxon>Lysobacterales</taxon>
        <taxon>Rhodanobacteraceae</taxon>
        <taxon>Tahibacter</taxon>
    </lineage>
</organism>
<keyword evidence="2" id="KW-1185">Reference proteome</keyword>
<dbReference type="RefSeq" id="WP_261696355.1">
    <property type="nucleotide sequence ID" value="NZ_CP104694.1"/>
</dbReference>
<sequence length="330" mass="36761">MKQFLARLFGRSGADRPDPYPLVVRAPDTLPSLAWRPEASLPIPDWRAVPGIDTGELPAGFWDAAATAWLQVLGARLGPAYQIRRSEGFRLLSTLDARSAQHILACCERSQRRLLRVLDGLARRDESRPVIVMIFDTIDEYYDYVGNYYPDEGEFAMSAGMFIQHGYGHFVFFGRRFDDMEHTIVHELTHCLLAHQGLPRWVDEGLAVKMEKTFYPTLDTPSAQLYSRAEMDARHAAYWNARTIQAFWSGDAFLHPDEGSALAYDLCERMTGVLVQDAQRFTAFVEAATCEDAGADAALTVFDIRLGALAAAILGPGDWEPVAMLAPEAG</sequence>
<proteinExistence type="predicted"/>
<accession>A0ABY6BLY4</accession>
<protein>
    <recommendedName>
        <fullName evidence="3">Peptidase MA-like domain-containing protein</fullName>
    </recommendedName>
</protein>
<name>A0ABY6BLY4_9GAMM</name>
<reference evidence="1" key="1">
    <citation type="submission" date="2022-09" db="EMBL/GenBank/DDBJ databases">
        <title>Tahibacter sp. nov., isolated from a fresh water.</title>
        <authorList>
            <person name="Baek J.H."/>
            <person name="Lee J.K."/>
            <person name="Kim J.M."/>
            <person name="Jeon C.O."/>
        </authorList>
    </citation>
    <scope>NUCLEOTIDE SEQUENCE</scope>
    <source>
        <strain evidence="1">W38</strain>
    </source>
</reference>
<gene>
    <name evidence="1" type="ORF">N4264_07055</name>
</gene>
<evidence type="ECO:0000313" key="2">
    <source>
        <dbReference type="Proteomes" id="UP001064632"/>
    </source>
</evidence>
<dbReference type="EMBL" id="CP104694">
    <property type="protein sequence ID" value="UXI69400.1"/>
    <property type="molecule type" value="Genomic_DNA"/>
</dbReference>
<evidence type="ECO:0000313" key="1">
    <source>
        <dbReference type="EMBL" id="UXI69400.1"/>
    </source>
</evidence>
<evidence type="ECO:0008006" key="3">
    <source>
        <dbReference type="Google" id="ProtNLM"/>
    </source>
</evidence>